<proteinExistence type="predicted"/>
<gene>
    <name evidence="1" type="ORF">CCACVL1_17883</name>
</gene>
<dbReference type="Gramene" id="OMO72243">
    <property type="protein sequence ID" value="OMO72243"/>
    <property type="gene ID" value="CCACVL1_17883"/>
</dbReference>
<sequence>MVVKQNPKWMKIELGFINPTPMKLNCRLLLPMEGSMILAIHVETTEILMKE</sequence>
<organism evidence="1 2">
    <name type="scientific">Corchorus capsularis</name>
    <name type="common">Jute</name>
    <dbReference type="NCBI Taxonomy" id="210143"/>
    <lineage>
        <taxon>Eukaryota</taxon>
        <taxon>Viridiplantae</taxon>
        <taxon>Streptophyta</taxon>
        <taxon>Embryophyta</taxon>
        <taxon>Tracheophyta</taxon>
        <taxon>Spermatophyta</taxon>
        <taxon>Magnoliopsida</taxon>
        <taxon>eudicotyledons</taxon>
        <taxon>Gunneridae</taxon>
        <taxon>Pentapetalae</taxon>
        <taxon>rosids</taxon>
        <taxon>malvids</taxon>
        <taxon>Malvales</taxon>
        <taxon>Malvaceae</taxon>
        <taxon>Grewioideae</taxon>
        <taxon>Apeibeae</taxon>
        <taxon>Corchorus</taxon>
    </lineage>
</organism>
<evidence type="ECO:0000313" key="1">
    <source>
        <dbReference type="EMBL" id="OMO72243.1"/>
    </source>
</evidence>
<feature type="non-terminal residue" evidence="1">
    <location>
        <position position="51"/>
    </location>
</feature>
<comment type="caution">
    <text evidence="1">The sequence shown here is derived from an EMBL/GenBank/DDBJ whole genome shotgun (WGS) entry which is preliminary data.</text>
</comment>
<dbReference type="Proteomes" id="UP000188268">
    <property type="component" value="Unassembled WGS sequence"/>
</dbReference>
<reference evidence="1 2" key="1">
    <citation type="submission" date="2013-09" db="EMBL/GenBank/DDBJ databases">
        <title>Corchorus capsularis genome sequencing.</title>
        <authorList>
            <person name="Alam M."/>
            <person name="Haque M.S."/>
            <person name="Islam M.S."/>
            <person name="Emdad E.M."/>
            <person name="Islam M.M."/>
            <person name="Ahmed B."/>
            <person name="Halim A."/>
            <person name="Hossen Q.M.M."/>
            <person name="Hossain M.Z."/>
            <person name="Ahmed R."/>
            <person name="Khan M.M."/>
            <person name="Islam R."/>
            <person name="Rashid M.M."/>
            <person name="Khan S.A."/>
            <person name="Rahman M.S."/>
            <person name="Alam M."/>
        </authorList>
    </citation>
    <scope>NUCLEOTIDE SEQUENCE [LARGE SCALE GENOMIC DNA]</scope>
    <source>
        <strain evidence="2">cv. CVL-1</strain>
        <tissue evidence="1">Whole seedling</tissue>
    </source>
</reference>
<dbReference type="AlphaFoldDB" id="A0A1R3HPJ1"/>
<dbReference type="EMBL" id="AWWV01011468">
    <property type="protein sequence ID" value="OMO72243.1"/>
    <property type="molecule type" value="Genomic_DNA"/>
</dbReference>
<protein>
    <submittedName>
        <fullName evidence="1">Uncharacterized protein</fullName>
    </submittedName>
</protein>
<accession>A0A1R3HPJ1</accession>
<keyword evidence="2" id="KW-1185">Reference proteome</keyword>
<evidence type="ECO:0000313" key="2">
    <source>
        <dbReference type="Proteomes" id="UP000188268"/>
    </source>
</evidence>
<name>A0A1R3HPJ1_COCAP</name>